<keyword evidence="1" id="KW-1133">Transmembrane helix</keyword>
<dbReference type="OrthoDB" id="8481923at2"/>
<comment type="caution">
    <text evidence="2">The sequence shown here is derived from an EMBL/GenBank/DDBJ whole genome shotgun (WGS) entry which is preliminary data.</text>
</comment>
<dbReference type="Proteomes" id="UP000186553">
    <property type="component" value="Unassembled WGS sequence"/>
</dbReference>
<accession>A0A1C3CUF5</accession>
<feature type="transmembrane region" description="Helical" evidence="1">
    <location>
        <begin position="186"/>
        <end position="206"/>
    </location>
</feature>
<name>A0A1C3CUF5_9GAMM</name>
<evidence type="ECO:0000313" key="3">
    <source>
        <dbReference type="Proteomes" id="UP000186553"/>
    </source>
</evidence>
<protein>
    <submittedName>
        <fullName evidence="2">Phospholipase</fullName>
    </submittedName>
</protein>
<feature type="transmembrane region" description="Helical" evidence="1">
    <location>
        <begin position="229"/>
        <end position="247"/>
    </location>
</feature>
<dbReference type="EMBL" id="MBDL01000011">
    <property type="protein sequence ID" value="ODA12359.1"/>
    <property type="molecule type" value="Genomic_DNA"/>
</dbReference>
<keyword evidence="1" id="KW-0472">Membrane</keyword>
<dbReference type="RefSeq" id="WP_068888781.1">
    <property type="nucleotide sequence ID" value="NZ_CBCRUU010000010.1"/>
</dbReference>
<evidence type="ECO:0000313" key="2">
    <source>
        <dbReference type="EMBL" id="ODA12359.1"/>
    </source>
</evidence>
<keyword evidence="3" id="KW-1185">Reference proteome</keyword>
<keyword evidence="1" id="KW-0812">Transmembrane</keyword>
<feature type="transmembrane region" description="Helical" evidence="1">
    <location>
        <begin position="98"/>
        <end position="116"/>
    </location>
</feature>
<dbReference type="InterPro" id="IPR025238">
    <property type="entry name" value="DUF4184"/>
</dbReference>
<evidence type="ECO:0000256" key="1">
    <source>
        <dbReference type="SAM" id="Phobius"/>
    </source>
</evidence>
<organism evidence="2 3">
    <name type="scientific">Acinetobacter celticus</name>
    <dbReference type="NCBI Taxonomy" id="1891224"/>
    <lineage>
        <taxon>Bacteria</taxon>
        <taxon>Pseudomonadati</taxon>
        <taxon>Pseudomonadota</taxon>
        <taxon>Gammaproteobacteria</taxon>
        <taxon>Moraxellales</taxon>
        <taxon>Moraxellaceae</taxon>
        <taxon>Acinetobacter</taxon>
    </lineage>
</organism>
<reference evidence="2 3" key="1">
    <citation type="submission" date="2016-07" db="EMBL/GenBank/DDBJ databases">
        <title>Acinetobacter sp. ANC 4603.</title>
        <authorList>
            <person name="Radolfova-Krizova L."/>
            <person name="Nemec A."/>
        </authorList>
    </citation>
    <scope>NUCLEOTIDE SEQUENCE [LARGE SCALE GENOMIC DNA]</scope>
    <source>
        <strain evidence="2 3">ANC 4603</strain>
    </source>
</reference>
<dbReference type="AlphaFoldDB" id="A0A1C3CUF5"/>
<feature type="transmembrane region" description="Helical" evidence="1">
    <location>
        <begin position="149"/>
        <end position="170"/>
    </location>
</feature>
<gene>
    <name evidence="2" type="ORF">BBP83_10740</name>
</gene>
<dbReference type="Pfam" id="PF13803">
    <property type="entry name" value="DUF4184"/>
    <property type="match status" value="1"/>
</dbReference>
<feature type="transmembrane region" description="Helical" evidence="1">
    <location>
        <begin position="59"/>
        <end position="77"/>
    </location>
</feature>
<proteinExistence type="predicted"/>
<dbReference type="STRING" id="1891224.BBP83_10740"/>
<sequence>MPFTISHAVLAPPLSKLTGHRLPIGALAIGCMVPDLYRLFTQENSNTTHLWSSLVHPDLWIGLAFCFLWYVIYRPALYRFIGIQHELNLNGFMSILKFTFAICLALMIGTATHLIWDGLTHADFRTFAFKDALSQDIALFGQSYPLHRILQIGTSFAALPIMFWMCWHYYQKFQQHYPVHARIKGFAWGLALISFGAGALQTGYFLQSPSSLMWRSELYEIVGRSLNEFFQGSLLMFSLGCILFLILDRGHRMG</sequence>